<keyword evidence="2" id="KW-0472">Membrane</keyword>
<organism evidence="3 4">
    <name type="scientific">Cryptosporangium aurantiacum</name>
    <dbReference type="NCBI Taxonomy" id="134849"/>
    <lineage>
        <taxon>Bacteria</taxon>
        <taxon>Bacillati</taxon>
        <taxon>Actinomycetota</taxon>
        <taxon>Actinomycetes</taxon>
        <taxon>Cryptosporangiales</taxon>
        <taxon>Cryptosporangiaceae</taxon>
        <taxon>Cryptosporangium</taxon>
    </lineage>
</organism>
<evidence type="ECO:0000313" key="4">
    <source>
        <dbReference type="Proteomes" id="UP000184440"/>
    </source>
</evidence>
<keyword evidence="2" id="KW-0812">Transmembrane</keyword>
<dbReference type="OrthoDB" id="9807790at2"/>
<gene>
    <name evidence="3" type="ORF">SAMN05443668_1363</name>
</gene>
<feature type="region of interest" description="Disordered" evidence="1">
    <location>
        <begin position="551"/>
        <end position="627"/>
    </location>
</feature>
<accession>A0A1M7RPH1</accession>
<dbReference type="SUPFAM" id="SSF52540">
    <property type="entry name" value="P-loop containing nucleoside triphosphate hydrolases"/>
    <property type="match status" value="1"/>
</dbReference>
<dbReference type="AlphaFoldDB" id="A0A1M7RPH1"/>
<feature type="region of interest" description="Disordered" evidence="1">
    <location>
        <begin position="643"/>
        <end position="696"/>
    </location>
</feature>
<feature type="compositionally biased region" description="Acidic residues" evidence="1">
    <location>
        <begin position="617"/>
        <end position="627"/>
    </location>
</feature>
<dbReference type="Proteomes" id="UP000184440">
    <property type="component" value="Unassembled WGS sequence"/>
</dbReference>
<evidence type="ECO:0000313" key="3">
    <source>
        <dbReference type="EMBL" id="SHN48185.1"/>
    </source>
</evidence>
<reference evidence="3 4" key="1">
    <citation type="submission" date="2016-11" db="EMBL/GenBank/DDBJ databases">
        <authorList>
            <person name="Jaros S."/>
            <person name="Januszkiewicz K."/>
            <person name="Wedrychowicz H."/>
        </authorList>
    </citation>
    <scope>NUCLEOTIDE SEQUENCE [LARGE SCALE GENOMIC DNA]</scope>
    <source>
        <strain evidence="3 4">DSM 46144</strain>
    </source>
</reference>
<protein>
    <recommendedName>
        <fullName evidence="5">FtsK/SpoIIIE family protein</fullName>
    </recommendedName>
</protein>
<evidence type="ECO:0008006" key="5">
    <source>
        <dbReference type="Google" id="ProtNLM"/>
    </source>
</evidence>
<feature type="transmembrane region" description="Helical" evidence="2">
    <location>
        <begin position="101"/>
        <end position="129"/>
    </location>
</feature>
<dbReference type="EMBL" id="FRCS01000036">
    <property type="protein sequence ID" value="SHN48185.1"/>
    <property type="molecule type" value="Genomic_DNA"/>
</dbReference>
<evidence type="ECO:0000256" key="2">
    <source>
        <dbReference type="SAM" id="Phobius"/>
    </source>
</evidence>
<dbReference type="STRING" id="134849.SAMN05443668_1363"/>
<feature type="transmembrane region" description="Helical" evidence="2">
    <location>
        <begin position="16"/>
        <end position="37"/>
    </location>
</feature>
<sequence length="696" mass="77242">MTVTDVAGALATHPGWTLALLGVLFAGVVALFDLWGLRKFLAWPWRLVTGGIIVRPTGKWDSRWTTAAPEHPADRPAFRGEWYPRTRWGRMPGYQRMVLRWVAFAALYLLWRFTLPMLCVLVIVAIVVVGRQVLRVSENWCRNQVASGVVPAIEGPLGYRNTDPAEWLALPRPRLVWVPIALPARVTRAVRRWESLEHLLGRLGLPTLRTPLHDDNARVIVSLPVELADDTAVKEIKRRLTSRLPEGPWKAEHTDQALEIVLTHPKRPPAECWYDADAYKRFTVDNIPIAQKAGGEWFSLPVKELTPHGIISATTGWCKTTTANVIVAHTAGHGAHVFINDPKRVGYVRAFGDMDNITIRTTVDGWLATIDEFLAEMERRYSLIEEFPEIKDNPELYFQPWFLLNDERGSYVQEIRDRWKADGGKGTPEALRKEKRILWQSRAAAMYVADAAQQAGLDVFVDSDGRDQRMWRIASGPQTRSSWLMLFPGVTRIRAAIKKGRAVIGLGVDKVEEVQLALIDDATAREFAALGIEIGVREAFEREERIRALREGSVPAGDSAPVAGETAAGVPGQRGDGDATENGAPAAGKGNLHVIHGDGGNGPRDDESDSDDRGGDNSEDSDGDADDDLIVGLKAAAEFLSDRFGTPISEETFKKARQRANESGGIRGETRRGDRPAWPRLALTEWHSQRPRAGAR</sequence>
<dbReference type="Gene3D" id="3.40.50.300">
    <property type="entry name" value="P-loop containing nucleotide triphosphate hydrolases"/>
    <property type="match status" value="1"/>
</dbReference>
<keyword evidence="4" id="KW-1185">Reference proteome</keyword>
<name>A0A1M7RPH1_9ACTN</name>
<keyword evidence="2" id="KW-1133">Transmembrane helix</keyword>
<dbReference type="InterPro" id="IPR027417">
    <property type="entry name" value="P-loop_NTPase"/>
</dbReference>
<evidence type="ECO:0000256" key="1">
    <source>
        <dbReference type="SAM" id="MobiDB-lite"/>
    </source>
</evidence>
<proteinExistence type="predicted"/>
<dbReference type="RefSeq" id="WP_073266739.1">
    <property type="nucleotide sequence ID" value="NZ_FRCS01000036.1"/>
</dbReference>
<feature type="compositionally biased region" description="Basic and acidic residues" evidence="1">
    <location>
        <begin position="668"/>
        <end position="677"/>
    </location>
</feature>